<dbReference type="EMBL" id="BGZK01000165">
    <property type="protein sequence ID" value="GBP24758.1"/>
    <property type="molecule type" value="Genomic_DNA"/>
</dbReference>
<dbReference type="OrthoDB" id="416437at2759"/>
<protein>
    <submittedName>
        <fullName evidence="1">Uncharacterized protein</fullName>
    </submittedName>
</protein>
<gene>
    <name evidence="1" type="ORF">EVAR_79605_1</name>
</gene>
<dbReference type="Proteomes" id="UP000299102">
    <property type="component" value="Unassembled WGS sequence"/>
</dbReference>
<keyword evidence="2" id="KW-1185">Reference proteome</keyword>
<accession>A0A4C1UEF8</accession>
<proteinExistence type="predicted"/>
<organism evidence="1 2">
    <name type="scientific">Eumeta variegata</name>
    <name type="common">Bagworm moth</name>
    <name type="synonym">Eumeta japonica</name>
    <dbReference type="NCBI Taxonomy" id="151549"/>
    <lineage>
        <taxon>Eukaryota</taxon>
        <taxon>Metazoa</taxon>
        <taxon>Ecdysozoa</taxon>
        <taxon>Arthropoda</taxon>
        <taxon>Hexapoda</taxon>
        <taxon>Insecta</taxon>
        <taxon>Pterygota</taxon>
        <taxon>Neoptera</taxon>
        <taxon>Endopterygota</taxon>
        <taxon>Lepidoptera</taxon>
        <taxon>Glossata</taxon>
        <taxon>Ditrysia</taxon>
        <taxon>Tineoidea</taxon>
        <taxon>Psychidae</taxon>
        <taxon>Oiketicinae</taxon>
        <taxon>Eumeta</taxon>
    </lineage>
</organism>
<evidence type="ECO:0000313" key="1">
    <source>
        <dbReference type="EMBL" id="GBP24758.1"/>
    </source>
</evidence>
<evidence type="ECO:0000313" key="2">
    <source>
        <dbReference type="Proteomes" id="UP000299102"/>
    </source>
</evidence>
<comment type="caution">
    <text evidence="1">The sequence shown here is derived from an EMBL/GenBank/DDBJ whole genome shotgun (WGS) entry which is preliminary data.</text>
</comment>
<sequence length="103" mass="12017">MKAEELSWFYPFPHEVNGLNEEIRQVPISPRDYYQYGILSDDTRCLKNDYLFYASSMFEFYKINSTISVCGKKNEGHNDQLTRRYCAVVRRTVGHPIAPALTT</sequence>
<reference evidence="1 2" key="1">
    <citation type="journal article" date="2019" name="Commun. Biol.">
        <title>The bagworm genome reveals a unique fibroin gene that provides high tensile strength.</title>
        <authorList>
            <person name="Kono N."/>
            <person name="Nakamura H."/>
            <person name="Ohtoshi R."/>
            <person name="Tomita M."/>
            <person name="Numata K."/>
            <person name="Arakawa K."/>
        </authorList>
    </citation>
    <scope>NUCLEOTIDE SEQUENCE [LARGE SCALE GENOMIC DNA]</scope>
</reference>
<name>A0A4C1UEF8_EUMVA</name>
<dbReference type="AlphaFoldDB" id="A0A4C1UEF8"/>